<dbReference type="AlphaFoldDB" id="K1R8J4"/>
<accession>K1R8J4</accession>
<dbReference type="InterPro" id="IPR013783">
    <property type="entry name" value="Ig-like_fold"/>
</dbReference>
<name>K1R8J4_9ZZZZ</name>
<dbReference type="EMBL" id="AJWY01013961">
    <property type="protein sequence ID" value="EKC45267.1"/>
    <property type="molecule type" value="Genomic_DNA"/>
</dbReference>
<reference evidence="1" key="1">
    <citation type="journal article" date="2013" name="Environ. Microbiol.">
        <title>Microbiota from the distal guts of lean and obese adolescents exhibit partial functional redundancy besides clear differences in community structure.</title>
        <authorList>
            <person name="Ferrer M."/>
            <person name="Ruiz A."/>
            <person name="Lanza F."/>
            <person name="Haange S.B."/>
            <person name="Oberbach A."/>
            <person name="Till H."/>
            <person name="Bargiela R."/>
            <person name="Campoy C."/>
            <person name="Segura M.T."/>
            <person name="Richter M."/>
            <person name="von Bergen M."/>
            <person name="Seifert J."/>
            <person name="Suarez A."/>
        </authorList>
    </citation>
    <scope>NUCLEOTIDE SEQUENCE</scope>
</reference>
<dbReference type="Gene3D" id="2.60.40.10">
    <property type="entry name" value="Immunoglobulins"/>
    <property type="match status" value="1"/>
</dbReference>
<sequence>MNFMQLRERQPKFPVTVKTGEGVVELIWNKIEYADGYRVFASPVGKNHFVGVINVKGTTAVMKKRANGVPMQYKVKAFRIADGPDNFFGESEIVIACPLETPRRLTAIVGSDGICTLSWRYNSQCDGFKIYADSNESGKYSFVCYSGKNSCRLDSFTKSGKVSFVVRSFIMTGHMEKLGVSSAPAEAVLPKSKGTKAVQFDHSMIRKTAGDYNAVLLSTLSSMLAPPMR</sequence>
<gene>
    <name evidence="1" type="ORF">LEA_20315</name>
</gene>
<feature type="non-terminal residue" evidence="1">
    <location>
        <position position="229"/>
    </location>
</feature>
<comment type="caution">
    <text evidence="1">The sequence shown here is derived from an EMBL/GenBank/DDBJ whole genome shotgun (WGS) entry which is preliminary data.</text>
</comment>
<organism evidence="1">
    <name type="scientific">human gut metagenome</name>
    <dbReference type="NCBI Taxonomy" id="408170"/>
    <lineage>
        <taxon>unclassified sequences</taxon>
        <taxon>metagenomes</taxon>
        <taxon>organismal metagenomes</taxon>
    </lineage>
</organism>
<proteinExistence type="predicted"/>
<protein>
    <submittedName>
        <fullName evidence="1">Bacterial capsule synthesis protein</fullName>
    </submittedName>
</protein>
<evidence type="ECO:0000313" key="1">
    <source>
        <dbReference type="EMBL" id="EKC45267.1"/>
    </source>
</evidence>